<dbReference type="Gene3D" id="3.30.450.50">
    <property type="entry name" value="Longin domain"/>
    <property type="match status" value="1"/>
</dbReference>
<dbReference type="PROSITE" id="PS50859">
    <property type="entry name" value="LONGIN"/>
    <property type="match status" value="1"/>
</dbReference>
<keyword evidence="2" id="KW-0488">Methylation</keyword>
<dbReference type="PANTHER" id="PTHR45806">
    <property type="entry name" value="SYNAPTOBREVIN HOMOLOG YKT6"/>
    <property type="match status" value="1"/>
</dbReference>
<dbReference type="GO" id="GO:0005484">
    <property type="term" value="F:SNAP receptor activity"/>
    <property type="evidence" value="ECO:0007669"/>
    <property type="project" value="TreeGrafter"/>
</dbReference>
<keyword evidence="3" id="KW-0472">Membrane</keyword>
<dbReference type="CDD" id="cd14824">
    <property type="entry name" value="Longin"/>
    <property type="match status" value="1"/>
</dbReference>
<evidence type="ECO:0000313" key="12">
    <source>
        <dbReference type="Proteomes" id="UP000816034"/>
    </source>
</evidence>
<keyword evidence="8" id="KW-0175">Coiled coil</keyword>
<dbReference type="InterPro" id="IPR042855">
    <property type="entry name" value="V_SNARE_CC"/>
</dbReference>
<dbReference type="Gene3D" id="1.20.5.110">
    <property type="match status" value="1"/>
</dbReference>
<evidence type="ECO:0000256" key="8">
    <source>
        <dbReference type="PROSITE-ProRule" id="PRU00290"/>
    </source>
</evidence>
<evidence type="ECO:0000256" key="6">
    <source>
        <dbReference type="ARBA" id="ARBA00023289"/>
    </source>
</evidence>
<comment type="similarity">
    <text evidence="1">Belongs to the synaptobrevin family.</text>
</comment>
<dbReference type="PROSITE" id="PS50892">
    <property type="entry name" value="V_SNARE"/>
    <property type="match status" value="1"/>
</dbReference>
<evidence type="ECO:0008006" key="13">
    <source>
        <dbReference type="Google" id="ProtNLM"/>
    </source>
</evidence>
<keyword evidence="5" id="KW-0449">Lipoprotein</keyword>
<protein>
    <recommendedName>
        <fullName evidence="13">Synaptobrevin</fullName>
    </recommendedName>
</protein>
<dbReference type="SUPFAM" id="SSF64356">
    <property type="entry name" value="SNARE-like"/>
    <property type="match status" value="1"/>
</dbReference>
<reference evidence="11 12" key="1">
    <citation type="journal article" date="2018" name="BMC Genomics">
        <title>The genome of Naegleria lovaniensis, the basis for a comparative approach to unravel pathogenicity factors of the human pathogenic amoeba N. fowleri.</title>
        <authorList>
            <person name="Liechti N."/>
            <person name="Schurch N."/>
            <person name="Bruggmann R."/>
            <person name="Wittwer M."/>
        </authorList>
    </citation>
    <scope>NUCLEOTIDE SEQUENCE [LARGE SCALE GENOMIC DNA]</scope>
    <source>
        <strain evidence="11 12">ATCC 30569</strain>
    </source>
</reference>
<evidence type="ECO:0000256" key="3">
    <source>
        <dbReference type="ARBA" id="ARBA00023136"/>
    </source>
</evidence>
<name>A0AA88H8L7_NAELO</name>
<evidence type="ECO:0000256" key="1">
    <source>
        <dbReference type="ARBA" id="ARBA00008025"/>
    </source>
</evidence>
<comment type="caution">
    <text evidence="11">The sequence shown here is derived from an EMBL/GenBank/DDBJ whole genome shotgun (WGS) entry which is preliminary data.</text>
</comment>
<dbReference type="SMART" id="SM01270">
    <property type="entry name" value="Longin"/>
    <property type="match status" value="1"/>
</dbReference>
<dbReference type="Proteomes" id="UP000816034">
    <property type="component" value="Unassembled WGS sequence"/>
</dbReference>
<keyword evidence="12" id="KW-1185">Reference proteome</keyword>
<dbReference type="InterPro" id="IPR011012">
    <property type="entry name" value="Longin-like_dom_sf"/>
</dbReference>
<evidence type="ECO:0000256" key="2">
    <source>
        <dbReference type="ARBA" id="ARBA00022481"/>
    </source>
</evidence>
<keyword evidence="6" id="KW-0636">Prenylation</keyword>
<organism evidence="11 12">
    <name type="scientific">Naegleria lovaniensis</name>
    <name type="common">Amoeba</name>
    <dbReference type="NCBI Taxonomy" id="51637"/>
    <lineage>
        <taxon>Eukaryota</taxon>
        <taxon>Discoba</taxon>
        <taxon>Heterolobosea</taxon>
        <taxon>Tetramitia</taxon>
        <taxon>Eutetramitia</taxon>
        <taxon>Vahlkampfiidae</taxon>
        <taxon>Naegleria</taxon>
    </lineage>
</organism>
<dbReference type="SUPFAM" id="SSF58038">
    <property type="entry name" value="SNARE fusion complex"/>
    <property type="match status" value="1"/>
</dbReference>
<evidence type="ECO:0000256" key="4">
    <source>
        <dbReference type="ARBA" id="ARBA00023139"/>
    </source>
</evidence>
<comment type="subcellular location">
    <subcellularLocation>
        <location evidence="7">Endomembrane system</location>
        <topology evidence="7">Lipid-anchor</topology>
        <orientation evidence="7">Cytoplasmic side</orientation>
    </subcellularLocation>
</comment>
<feature type="domain" description="V-SNARE coiled-coil homology" evidence="10">
    <location>
        <begin position="155"/>
        <end position="215"/>
    </location>
</feature>
<dbReference type="AlphaFoldDB" id="A0AA88H8L7"/>
<dbReference type="GeneID" id="68096355"/>
<evidence type="ECO:0000256" key="5">
    <source>
        <dbReference type="ARBA" id="ARBA00023288"/>
    </source>
</evidence>
<sequence>MKLLAINVLYRPNDSGSSSSSSNTTKSIILSGYDDLSSFGFFQRSTVREYIVFISRVLSDKNPPGTRQQVIKDEYTCYVQTRIDSQLSAVIVCDAEYPSRVAFSLLYKVLTEFEKKYPKSVYLNSPSILQSDYQLQLESINDYLVKYQDPNKADELLKIKTDLEETKTIMNQVLEKMFEREDDLKNLVGMSDDLSMSSRAFYTAAQGENGGCCLLM</sequence>
<evidence type="ECO:0000259" key="10">
    <source>
        <dbReference type="PROSITE" id="PS50892"/>
    </source>
</evidence>
<evidence type="ECO:0000256" key="7">
    <source>
        <dbReference type="ARBA" id="ARBA00046278"/>
    </source>
</evidence>
<dbReference type="RefSeq" id="XP_044556030.1">
    <property type="nucleotide sequence ID" value="XM_044693480.1"/>
</dbReference>
<gene>
    <name evidence="11" type="ORF">C9374_003900</name>
</gene>
<dbReference type="GO" id="GO:0005794">
    <property type="term" value="C:Golgi apparatus"/>
    <property type="evidence" value="ECO:0007669"/>
    <property type="project" value="TreeGrafter"/>
</dbReference>
<dbReference type="EMBL" id="PYSW02000001">
    <property type="protein sequence ID" value="KAG2394136.1"/>
    <property type="molecule type" value="Genomic_DNA"/>
</dbReference>
<dbReference type="Pfam" id="PF00957">
    <property type="entry name" value="Synaptobrevin"/>
    <property type="match status" value="1"/>
</dbReference>
<proteinExistence type="inferred from homology"/>
<evidence type="ECO:0000313" key="11">
    <source>
        <dbReference type="EMBL" id="KAG2394136.1"/>
    </source>
</evidence>
<dbReference type="InterPro" id="IPR010908">
    <property type="entry name" value="Longin_dom"/>
</dbReference>
<keyword evidence="4" id="KW-0564">Palmitate</keyword>
<dbReference type="Pfam" id="PF13774">
    <property type="entry name" value="Longin"/>
    <property type="match status" value="1"/>
</dbReference>
<accession>A0AA88H8L7</accession>
<feature type="domain" description="Longin" evidence="9">
    <location>
        <begin position="8"/>
        <end position="141"/>
    </location>
</feature>
<evidence type="ECO:0000259" key="9">
    <source>
        <dbReference type="PROSITE" id="PS50859"/>
    </source>
</evidence>
<dbReference type="PANTHER" id="PTHR45806:SF1">
    <property type="entry name" value="SYNAPTOBREVIN HOMOLOG YKT6"/>
    <property type="match status" value="1"/>
</dbReference>
<dbReference type="GO" id="GO:0006888">
    <property type="term" value="P:endoplasmic reticulum to Golgi vesicle-mediated transport"/>
    <property type="evidence" value="ECO:0007669"/>
    <property type="project" value="TreeGrafter"/>
</dbReference>